<proteinExistence type="predicted"/>
<keyword evidence="1" id="KW-0732">Signal</keyword>
<dbReference type="AlphaFoldDB" id="A0A832G7Q5"/>
<dbReference type="Gene3D" id="2.130.10.10">
    <property type="entry name" value="YVTN repeat-like/Quinoprotein amine dehydrogenase"/>
    <property type="match status" value="1"/>
</dbReference>
<dbReference type="SUPFAM" id="SSF50998">
    <property type="entry name" value="Quinoprotein alcohol dehydrogenase-like"/>
    <property type="match status" value="1"/>
</dbReference>
<dbReference type="PANTHER" id="PTHR41775:SF1">
    <property type="entry name" value="PEPTIDASE M6-LIKE DOMAIN-CONTAINING PROTEIN"/>
    <property type="match status" value="1"/>
</dbReference>
<dbReference type="InterPro" id="IPR026444">
    <property type="entry name" value="Secre_tail"/>
</dbReference>
<name>A0A832G7Q5_9BACT</name>
<feature type="chain" id="PRO_5032681873" evidence="1">
    <location>
        <begin position="21"/>
        <end position="1011"/>
    </location>
</feature>
<organism evidence="3">
    <name type="scientific">Ignavibacterium album</name>
    <dbReference type="NCBI Taxonomy" id="591197"/>
    <lineage>
        <taxon>Bacteria</taxon>
        <taxon>Pseudomonadati</taxon>
        <taxon>Ignavibacteriota</taxon>
        <taxon>Ignavibacteria</taxon>
        <taxon>Ignavibacteriales</taxon>
        <taxon>Ignavibacteriaceae</taxon>
        <taxon>Ignavibacterium</taxon>
    </lineage>
</organism>
<feature type="domain" description="Secretion system C-terminal sorting" evidence="2">
    <location>
        <begin position="927"/>
        <end position="997"/>
    </location>
</feature>
<gene>
    <name evidence="3" type="ORF">ENS56_12330</name>
</gene>
<dbReference type="PANTHER" id="PTHR41775">
    <property type="entry name" value="SECRETED PROTEIN-RELATED"/>
    <property type="match status" value="1"/>
</dbReference>
<comment type="caution">
    <text evidence="3">The sequence shown here is derived from an EMBL/GenBank/DDBJ whole genome shotgun (WGS) entry which is preliminary data.</text>
</comment>
<accession>A0A832G7Q5</accession>
<dbReference type="InterPro" id="IPR015943">
    <property type="entry name" value="WD40/YVTN_repeat-like_dom_sf"/>
</dbReference>
<feature type="signal peptide" evidence="1">
    <location>
        <begin position="1"/>
        <end position="20"/>
    </location>
</feature>
<evidence type="ECO:0000313" key="3">
    <source>
        <dbReference type="EMBL" id="HGT48818.1"/>
    </source>
</evidence>
<dbReference type="Gene3D" id="2.60.40.4070">
    <property type="match status" value="1"/>
</dbReference>
<dbReference type="NCBIfam" id="TIGR04183">
    <property type="entry name" value="Por_Secre_tail"/>
    <property type="match status" value="1"/>
</dbReference>
<protein>
    <submittedName>
        <fullName evidence="3">T9SS type A sorting domain-containing protein</fullName>
    </submittedName>
</protein>
<evidence type="ECO:0000259" key="2">
    <source>
        <dbReference type="Pfam" id="PF18962"/>
    </source>
</evidence>
<dbReference type="Pfam" id="PF18962">
    <property type="entry name" value="Por_Secre_tail"/>
    <property type="match status" value="1"/>
</dbReference>
<sequence length="1011" mass="111954">MKKVILLLLFITLGSLSAQSFNNTFNVAPLNSPRILDSDTLKILGIMVNFQEDKDAATFGNGKFGSIYSQNYGNNILDPLPHDRTYFESHLEFVKNYFRKVSDNKLNVEYFVLPDTFSVSQTMRNYSPAPKSNDFTPLGNFSQEVWSIANQLYPTFDFSEYDLFIIFHAGVGRDISLPGSLGNERDLPSVYLSENALKEIFGNNFDGFPVNNGNFKITNTAIIPETESRELSTLSGNILFEITINGLLCATVGSHLGLPDLFDTETGISAIGRFGLMDGQSIFAYNGSFPPEPSAWEKIYLGWATPVELSPDNYDINLTTKFASSLSDTVILKVPINSSEYYLIENKQRDASADGSTIKYKIGDNTFVKTFLKDTTGFRSFDTDSLSGVVIDVDEFDWALPGSGILIWHIDENVISQKIASNKINTDKNLRGVDVEEADGVQDIGEKFFTIFGDEVIGEGTELDLWYKGNPSKLYKNRFDKNSRPSTKSNSGANSLISIYDFSDNSNRMSFKIAYGDSIIKPLYSFKNFSNEESKYLISLDDNDDLLGLISGKDLYLYNGNILLDSVLSFSDFKPAAVQFGGVKYLIGVTYNPLQLVPSKIIFLAYDGVNLSNGNFTLPFGVLTAPSVRRTATETYEILFGTDDGKIIIFDLTSLVSGNNNPKNEILIRDNTEIKKVTSFENKIIASGVFGSTENTSALIYSDGKITTFDFTDIIDFVNTIDSKGNLITILLAKQNNIYKIIELSDGAIIHQFDLPYSQSYSTLSLSDLKNDGDNYILLTAGDKLYAYNLQGSLADNFPFTILNDEFNGSVLSADIEGDKKSEVIAFTKKGNIYAVNGGSGKIIDGFPISVGRNNSAYPALFTYDGSICLAVINETNNFYAWKISSVLSHIDWAELYGDRKNSSFLKNAISTNRIEEFFPKSRAYNYPNPVYETSTAIRYYVSENSKINIKILDLAGELVAELNSYAAGGFDNETIWNVSNIQSGVYIARIEATSDSGKSESVTIKIAVVK</sequence>
<dbReference type="InterPro" id="IPR011047">
    <property type="entry name" value="Quinoprotein_ADH-like_sf"/>
</dbReference>
<dbReference type="EMBL" id="DSVI01000019">
    <property type="protein sequence ID" value="HGT48818.1"/>
    <property type="molecule type" value="Genomic_DNA"/>
</dbReference>
<evidence type="ECO:0000256" key="1">
    <source>
        <dbReference type="SAM" id="SignalP"/>
    </source>
</evidence>
<reference evidence="3" key="1">
    <citation type="journal article" date="2020" name="mSystems">
        <title>Genome- and Community-Level Interaction Insights into Carbon Utilization and Element Cycling Functions of Hydrothermarchaeota in Hydrothermal Sediment.</title>
        <authorList>
            <person name="Zhou Z."/>
            <person name="Liu Y."/>
            <person name="Xu W."/>
            <person name="Pan J."/>
            <person name="Luo Z.H."/>
            <person name="Li M."/>
        </authorList>
    </citation>
    <scope>NUCLEOTIDE SEQUENCE [LARGE SCALE GENOMIC DNA]</scope>
    <source>
        <strain evidence="3">SpSt-500</strain>
    </source>
</reference>